<dbReference type="InterPro" id="IPR011993">
    <property type="entry name" value="PH-like_dom_sf"/>
</dbReference>
<evidence type="ECO:0000259" key="2">
    <source>
        <dbReference type="PROSITE" id="PS50003"/>
    </source>
</evidence>
<dbReference type="PROSITE" id="PS50003">
    <property type="entry name" value="PH_DOMAIN"/>
    <property type="match status" value="1"/>
</dbReference>
<dbReference type="GeneID" id="63802956"/>
<dbReference type="OrthoDB" id="185175at2759"/>
<dbReference type="EMBL" id="MCFD01000001">
    <property type="protein sequence ID" value="ORX74785.1"/>
    <property type="molecule type" value="Genomic_DNA"/>
</dbReference>
<dbReference type="Pfam" id="PF00169">
    <property type="entry name" value="PH"/>
    <property type="match status" value="1"/>
</dbReference>
<feature type="region of interest" description="Disordered" evidence="1">
    <location>
        <begin position="1"/>
        <end position="20"/>
    </location>
</feature>
<comment type="caution">
    <text evidence="3">The sequence shown here is derived from an EMBL/GenBank/DDBJ whole genome shotgun (WGS) entry which is preliminary data.</text>
</comment>
<dbReference type="InterPro" id="IPR051707">
    <property type="entry name" value="PI-Interact_SigTrans_Reg"/>
</dbReference>
<dbReference type="SMART" id="SM00233">
    <property type="entry name" value="PH"/>
    <property type="match status" value="1"/>
</dbReference>
<keyword evidence="4" id="KW-1185">Reference proteome</keyword>
<dbReference type="PANTHER" id="PTHR14336">
    <property type="entry name" value="TANDEM PH DOMAIN CONTAINING PROTEIN"/>
    <property type="match status" value="1"/>
</dbReference>
<dbReference type="Proteomes" id="UP000193922">
    <property type="component" value="Unassembled WGS sequence"/>
</dbReference>
<evidence type="ECO:0000313" key="3">
    <source>
        <dbReference type="EMBL" id="ORX74785.1"/>
    </source>
</evidence>
<dbReference type="AlphaFoldDB" id="A0A1Y1WN34"/>
<dbReference type="SUPFAM" id="SSF50729">
    <property type="entry name" value="PH domain-like"/>
    <property type="match status" value="1"/>
</dbReference>
<dbReference type="RefSeq" id="XP_040747996.1">
    <property type="nucleotide sequence ID" value="XM_040886308.1"/>
</dbReference>
<sequence length="217" mass="24249">MQTPSSRYSSSLSSEGSCPPVQLRKLQATHEGWLYKQSTGSFMRSWKRRYVVLSDERLYIFKESFDSTSTTSVVALSNFRSVRRVANPRKTPYGLVLMTHRRSSVFEDPTDEVKENFELELYAESEAQLNQWLDTISKILVNMDMRSFVSPLTSFDALLQRAGNMQSPMSSVRSQIAQHRATLSHSPSTATLVSNGSMEAKAVSPPISGSALARLGL</sequence>
<protein>
    <submittedName>
        <fullName evidence="3">PH-domain-containing protein</fullName>
    </submittedName>
</protein>
<dbReference type="InterPro" id="IPR001849">
    <property type="entry name" value="PH_domain"/>
</dbReference>
<dbReference type="Gene3D" id="2.30.29.30">
    <property type="entry name" value="Pleckstrin-homology domain (PH domain)/Phosphotyrosine-binding domain (PTB)"/>
    <property type="match status" value="1"/>
</dbReference>
<gene>
    <name evidence="3" type="ORF">DL89DRAFT_264585</name>
</gene>
<feature type="domain" description="PH" evidence="2">
    <location>
        <begin position="27"/>
        <end position="141"/>
    </location>
</feature>
<reference evidence="3 4" key="1">
    <citation type="submission" date="2016-07" db="EMBL/GenBank/DDBJ databases">
        <title>Pervasive Adenine N6-methylation of Active Genes in Fungi.</title>
        <authorList>
            <consortium name="DOE Joint Genome Institute"/>
            <person name="Mondo S.J."/>
            <person name="Dannebaum R.O."/>
            <person name="Kuo R.C."/>
            <person name="Labutti K."/>
            <person name="Haridas S."/>
            <person name="Kuo A."/>
            <person name="Salamov A."/>
            <person name="Ahrendt S.R."/>
            <person name="Lipzen A."/>
            <person name="Sullivan W."/>
            <person name="Andreopoulos W.B."/>
            <person name="Clum A."/>
            <person name="Lindquist E."/>
            <person name="Daum C."/>
            <person name="Ramamoorthy G.K."/>
            <person name="Gryganskyi A."/>
            <person name="Culley D."/>
            <person name="Magnuson J.K."/>
            <person name="James T.Y."/>
            <person name="O'Malley M.A."/>
            <person name="Stajich J.E."/>
            <person name="Spatafora J.W."/>
            <person name="Visel A."/>
            <person name="Grigoriev I.V."/>
        </authorList>
    </citation>
    <scope>NUCLEOTIDE SEQUENCE [LARGE SCALE GENOMIC DNA]</scope>
    <source>
        <strain evidence="3 4">ATCC 12442</strain>
    </source>
</reference>
<feature type="compositionally biased region" description="Low complexity" evidence="1">
    <location>
        <begin position="1"/>
        <end position="17"/>
    </location>
</feature>
<evidence type="ECO:0000256" key="1">
    <source>
        <dbReference type="SAM" id="MobiDB-lite"/>
    </source>
</evidence>
<organism evidence="3 4">
    <name type="scientific">Linderina pennispora</name>
    <dbReference type="NCBI Taxonomy" id="61395"/>
    <lineage>
        <taxon>Eukaryota</taxon>
        <taxon>Fungi</taxon>
        <taxon>Fungi incertae sedis</taxon>
        <taxon>Zoopagomycota</taxon>
        <taxon>Kickxellomycotina</taxon>
        <taxon>Kickxellomycetes</taxon>
        <taxon>Kickxellales</taxon>
        <taxon>Kickxellaceae</taxon>
        <taxon>Linderina</taxon>
    </lineage>
</organism>
<accession>A0A1Y1WN34</accession>
<evidence type="ECO:0000313" key="4">
    <source>
        <dbReference type="Proteomes" id="UP000193922"/>
    </source>
</evidence>
<proteinExistence type="predicted"/>
<name>A0A1Y1WN34_9FUNG</name>